<dbReference type="HOGENOM" id="CLU_000445_11_16_11"/>
<keyword evidence="3" id="KW-1185">Reference proteome</keyword>
<dbReference type="InterPro" id="IPR000160">
    <property type="entry name" value="GGDEF_dom"/>
</dbReference>
<protein>
    <recommendedName>
        <fullName evidence="1">GGDEF domain-containing protein</fullName>
    </recommendedName>
</protein>
<dbReference type="RefSeq" id="WP_014144258.1">
    <property type="nucleotide sequence ID" value="NC_016111.1"/>
</dbReference>
<dbReference type="InterPro" id="IPR029787">
    <property type="entry name" value="Nucleotide_cyclase"/>
</dbReference>
<dbReference type="Gene3D" id="3.30.70.270">
    <property type="match status" value="1"/>
</dbReference>
<accession>G8WUK8</accession>
<dbReference type="SMART" id="SM00267">
    <property type="entry name" value="GGDEF"/>
    <property type="match status" value="1"/>
</dbReference>
<dbReference type="Proteomes" id="UP000007842">
    <property type="component" value="Chromosome"/>
</dbReference>
<dbReference type="KEGG" id="sct:SCAT_3537"/>
<sequence length="211" mass="22846">MNVLLAAAPLAAGWSVHGTWMWRRLSAARRDPVTSLPTRDAFTARARRHLRHPHAVVLLVDLDRFKALNDTHGHAAGDAALAAAGHRLADWCTPLDGVVGRLGGDEFAAVVTLPRPGDLPDRLRALHLLLTEPVPFAGRVLPMRASVGAYHCAELTTPDLGIALRRADEAMYRAKQNGGGWCVADVTVPALPTVHGRRAGRRGAERRRDAR</sequence>
<dbReference type="OrthoDB" id="23692at2"/>
<dbReference type="AlphaFoldDB" id="F8JYA3"/>
<feature type="domain" description="GGDEF" evidence="1">
    <location>
        <begin position="53"/>
        <end position="186"/>
    </location>
</feature>
<dbReference type="STRING" id="1003195.SCATT_35260"/>
<evidence type="ECO:0000259" key="1">
    <source>
        <dbReference type="PROSITE" id="PS50887"/>
    </source>
</evidence>
<evidence type="ECO:0000313" key="3">
    <source>
        <dbReference type="Proteomes" id="UP000007842"/>
    </source>
</evidence>
<dbReference type="PATRIC" id="fig|1003195.11.peg.5002"/>
<dbReference type="PANTHER" id="PTHR44757:SF2">
    <property type="entry name" value="BIOFILM ARCHITECTURE MAINTENANCE PROTEIN MBAA"/>
    <property type="match status" value="1"/>
</dbReference>
<evidence type="ECO:0000313" key="2">
    <source>
        <dbReference type="EMBL" id="AEW95897.1"/>
    </source>
</evidence>
<dbReference type="EMBL" id="CP003219">
    <property type="protein sequence ID" value="AEW95897.1"/>
    <property type="molecule type" value="Genomic_DNA"/>
</dbReference>
<accession>F8JYA3</accession>
<dbReference type="InterPro" id="IPR043128">
    <property type="entry name" value="Rev_trsase/Diguanyl_cyclase"/>
</dbReference>
<dbReference type="PROSITE" id="PS50887">
    <property type="entry name" value="GGDEF"/>
    <property type="match status" value="1"/>
</dbReference>
<dbReference type="NCBIfam" id="TIGR00254">
    <property type="entry name" value="GGDEF"/>
    <property type="match status" value="1"/>
</dbReference>
<dbReference type="Pfam" id="PF00990">
    <property type="entry name" value="GGDEF"/>
    <property type="match status" value="1"/>
</dbReference>
<dbReference type="KEGG" id="scy:SCATT_35260"/>
<dbReference type="PANTHER" id="PTHR44757">
    <property type="entry name" value="DIGUANYLATE CYCLASE DGCP"/>
    <property type="match status" value="1"/>
</dbReference>
<dbReference type="eggNOG" id="COG2199">
    <property type="taxonomic scope" value="Bacteria"/>
</dbReference>
<dbReference type="CDD" id="cd01949">
    <property type="entry name" value="GGDEF"/>
    <property type="match status" value="1"/>
</dbReference>
<organism evidence="2 3">
    <name type="scientific">Streptantibioticus cattleyicolor (strain ATCC 35852 / DSM 46488 / JCM 4925 / NBRC 14057 / NRRL 8057)</name>
    <name type="common">Streptomyces cattleya</name>
    <dbReference type="NCBI Taxonomy" id="1003195"/>
    <lineage>
        <taxon>Bacteria</taxon>
        <taxon>Bacillati</taxon>
        <taxon>Actinomycetota</taxon>
        <taxon>Actinomycetes</taxon>
        <taxon>Kitasatosporales</taxon>
        <taxon>Streptomycetaceae</taxon>
        <taxon>Streptantibioticus</taxon>
    </lineage>
</organism>
<gene>
    <name evidence="2" type="ordered locus">SCATT_35260</name>
</gene>
<dbReference type="InterPro" id="IPR052155">
    <property type="entry name" value="Biofilm_reg_signaling"/>
</dbReference>
<name>F8JYA3_STREN</name>
<dbReference type="SUPFAM" id="SSF55073">
    <property type="entry name" value="Nucleotide cyclase"/>
    <property type="match status" value="1"/>
</dbReference>
<reference evidence="3" key="1">
    <citation type="submission" date="2011-12" db="EMBL/GenBank/DDBJ databases">
        <title>Complete genome sequence of Streptomyces cattleya strain DSM 46488.</title>
        <authorList>
            <person name="Ou H.-Y."/>
            <person name="Li P."/>
            <person name="Zhao C."/>
            <person name="O'Hagan D."/>
            <person name="Deng Z."/>
        </authorList>
    </citation>
    <scope>NUCLEOTIDE SEQUENCE [LARGE SCALE GENOMIC DNA]</scope>
    <source>
        <strain evidence="3">ATCC 35852 / DSM 46488 / JCM 4925 / NBRC 14057 / NRRL 8057</strain>
    </source>
</reference>
<proteinExistence type="predicted"/>